<dbReference type="RefSeq" id="WP_236098427.1">
    <property type="nucleotide sequence ID" value="NZ_JAKGUD010000002.1"/>
</dbReference>
<keyword evidence="6" id="KW-1185">Reference proteome</keyword>
<dbReference type="InterPro" id="IPR001608">
    <property type="entry name" value="Ala_racemase_N"/>
</dbReference>
<keyword evidence="1 2" id="KW-0663">Pyridoxal phosphate</keyword>
<feature type="domain" description="Alanine racemase N-terminal" evidence="4">
    <location>
        <begin position="30"/>
        <end position="234"/>
    </location>
</feature>
<dbReference type="Pfam" id="PF01168">
    <property type="entry name" value="Ala_racemase_N"/>
    <property type="match status" value="1"/>
</dbReference>
<sequence>MVDPVDCEVQVREVLDRMAEAALRSGRRPEDVRLLGVTKTHPVERILPVARTGLVWALGENRVQEAEGKMENWPEDLSIPWHLIGHLQRNKARKAMALFDVIHSVDSLRLAETLDRLALEFDKAPYDIMIEVNTSGEASKHGISPEETLDLLDGIFSSCGHLNPVGLMTVGPLCDDQVRIGRAFGVLRELRDRATKEFGRPLPELSMGMSGDFELAIEEGSTIVRVGSAIFGERERRQ</sequence>
<dbReference type="SUPFAM" id="SSF51419">
    <property type="entry name" value="PLP-binding barrel"/>
    <property type="match status" value="1"/>
</dbReference>
<comment type="function">
    <text evidence="2">Pyridoxal 5'-phosphate (PLP)-binding protein, which is involved in PLP homeostasis.</text>
</comment>
<dbReference type="InterPro" id="IPR029066">
    <property type="entry name" value="PLP-binding_barrel"/>
</dbReference>
<organism evidence="5 6">
    <name type="scientific">Dethiosulfovibrio marinus</name>
    <dbReference type="NCBI Taxonomy" id="133532"/>
    <lineage>
        <taxon>Bacteria</taxon>
        <taxon>Thermotogati</taxon>
        <taxon>Synergistota</taxon>
        <taxon>Synergistia</taxon>
        <taxon>Synergistales</taxon>
        <taxon>Dethiosulfovibrionaceae</taxon>
        <taxon>Dethiosulfovibrio</taxon>
    </lineage>
</organism>
<evidence type="ECO:0000256" key="1">
    <source>
        <dbReference type="ARBA" id="ARBA00022898"/>
    </source>
</evidence>
<evidence type="ECO:0000256" key="3">
    <source>
        <dbReference type="RuleBase" id="RU004514"/>
    </source>
</evidence>
<comment type="caution">
    <text evidence="5">The sequence shown here is derived from an EMBL/GenBank/DDBJ whole genome shotgun (WGS) entry which is preliminary data.</text>
</comment>
<dbReference type="PANTHER" id="PTHR10146:SF14">
    <property type="entry name" value="PYRIDOXAL PHOSPHATE HOMEOSTASIS PROTEIN"/>
    <property type="match status" value="1"/>
</dbReference>
<dbReference type="HAMAP" id="MF_02087">
    <property type="entry name" value="PLP_homeostasis"/>
    <property type="match status" value="1"/>
</dbReference>
<comment type="similarity">
    <text evidence="2 3">Belongs to the pyridoxal phosphate-binding protein YggS/PROSC family.</text>
</comment>
<dbReference type="Proteomes" id="UP001200430">
    <property type="component" value="Unassembled WGS sequence"/>
</dbReference>
<evidence type="ECO:0000313" key="5">
    <source>
        <dbReference type="EMBL" id="MCF4141751.1"/>
    </source>
</evidence>
<evidence type="ECO:0000256" key="2">
    <source>
        <dbReference type="HAMAP-Rule" id="MF_02087"/>
    </source>
</evidence>
<dbReference type="PANTHER" id="PTHR10146">
    <property type="entry name" value="PROLINE SYNTHETASE CO-TRANSCRIBED BACTERIAL HOMOLOG PROTEIN"/>
    <property type="match status" value="1"/>
</dbReference>
<dbReference type="EMBL" id="JAKGUD010000002">
    <property type="protein sequence ID" value="MCF4141751.1"/>
    <property type="molecule type" value="Genomic_DNA"/>
</dbReference>
<evidence type="ECO:0000259" key="4">
    <source>
        <dbReference type="Pfam" id="PF01168"/>
    </source>
</evidence>
<dbReference type="CDD" id="cd00635">
    <property type="entry name" value="PLPDE_III_YBL036c_like"/>
    <property type="match status" value="1"/>
</dbReference>
<evidence type="ECO:0000313" key="6">
    <source>
        <dbReference type="Proteomes" id="UP001200430"/>
    </source>
</evidence>
<name>A0ABS9EN98_9BACT</name>
<reference evidence="5 6" key="1">
    <citation type="submission" date="2022-01" db="EMBL/GenBank/DDBJ databases">
        <title>Dethiosulfovibrio faecalis sp. nov., a novel proteolytic, non-sulfur-reducing bacterium isolated from a marine aquaculture solid waste bioreactor.</title>
        <authorList>
            <person name="Grabowski S."/>
            <person name="Apolinario E."/>
            <person name="Schneider N."/>
            <person name="Marshall C.W."/>
            <person name="Sowers K.R."/>
        </authorList>
    </citation>
    <scope>NUCLEOTIDE SEQUENCE [LARGE SCALE GENOMIC DNA]</scope>
    <source>
        <strain evidence="5 6">DSM 12537</strain>
    </source>
</reference>
<proteinExistence type="inferred from homology"/>
<dbReference type="InterPro" id="IPR011078">
    <property type="entry name" value="PyrdxlP_homeostasis"/>
</dbReference>
<accession>A0ABS9EN98</accession>
<feature type="modified residue" description="N6-(pyridoxal phosphate)lysine" evidence="2">
    <location>
        <position position="39"/>
    </location>
</feature>
<dbReference type="PIRSF" id="PIRSF004848">
    <property type="entry name" value="YBL036c_PLPDEIII"/>
    <property type="match status" value="1"/>
</dbReference>
<protein>
    <recommendedName>
        <fullName evidence="2">Pyridoxal phosphate homeostasis protein</fullName>
        <shortName evidence="2">PLP homeostasis protein</shortName>
    </recommendedName>
</protein>
<dbReference type="Gene3D" id="3.20.20.10">
    <property type="entry name" value="Alanine racemase"/>
    <property type="match status" value="1"/>
</dbReference>
<gene>
    <name evidence="5" type="ORF">L2W38_02820</name>
</gene>
<dbReference type="NCBIfam" id="TIGR00044">
    <property type="entry name" value="YggS family pyridoxal phosphate-dependent enzyme"/>
    <property type="match status" value="1"/>
</dbReference>